<comment type="caution">
    <text evidence="1">The sequence shown here is derived from an EMBL/GenBank/DDBJ whole genome shotgun (WGS) entry which is preliminary data.</text>
</comment>
<evidence type="ECO:0000313" key="2">
    <source>
        <dbReference type="Proteomes" id="UP000651452"/>
    </source>
</evidence>
<reference evidence="1" key="1">
    <citation type="submission" date="2018-12" db="EMBL/GenBank/DDBJ databases">
        <authorList>
            <person name="Syme R.A."/>
            <person name="Farfan-Caceres L."/>
            <person name="Lichtenzveig J."/>
        </authorList>
    </citation>
    <scope>NUCLEOTIDE SEQUENCE</scope>
    <source>
        <strain evidence="1">Al4</strain>
    </source>
</reference>
<proteinExistence type="predicted"/>
<name>A0A8H7MGR6_9PLEO</name>
<protein>
    <submittedName>
        <fullName evidence="1">Uncharacterized protein</fullName>
    </submittedName>
</protein>
<sequence length="104" mass="11818">MGTIVFAQPNVNGCFYASAEAEMLLFIVPLWPSMDEADIQVSSPPQQDYSGGTHWQVLALPVFSHFKLRPPPWFRRRAAQVVGRRSYVGGAWRCWLTFIFTNPT</sequence>
<organism evidence="1 2">
    <name type="scientific">Ascochyta lentis</name>
    <dbReference type="NCBI Taxonomy" id="205686"/>
    <lineage>
        <taxon>Eukaryota</taxon>
        <taxon>Fungi</taxon>
        <taxon>Dikarya</taxon>
        <taxon>Ascomycota</taxon>
        <taxon>Pezizomycotina</taxon>
        <taxon>Dothideomycetes</taxon>
        <taxon>Pleosporomycetidae</taxon>
        <taxon>Pleosporales</taxon>
        <taxon>Pleosporineae</taxon>
        <taxon>Didymellaceae</taxon>
        <taxon>Ascochyta</taxon>
    </lineage>
</organism>
<dbReference type="AlphaFoldDB" id="A0A8H7MGR6"/>
<dbReference type="EMBL" id="RZGK01000014">
    <property type="protein sequence ID" value="KAF9694180.1"/>
    <property type="molecule type" value="Genomic_DNA"/>
</dbReference>
<dbReference type="Proteomes" id="UP000651452">
    <property type="component" value="Unassembled WGS sequence"/>
</dbReference>
<keyword evidence="2" id="KW-1185">Reference proteome</keyword>
<accession>A0A8H7MGR6</accession>
<gene>
    <name evidence="1" type="ORF">EKO04_008089</name>
</gene>
<evidence type="ECO:0000313" key="1">
    <source>
        <dbReference type="EMBL" id="KAF9694180.1"/>
    </source>
</evidence>
<reference evidence="1" key="2">
    <citation type="submission" date="2020-09" db="EMBL/GenBank/DDBJ databases">
        <title>Reference genome assembly for Australian Ascochyta lentis isolate Al4.</title>
        <authorList>
            <person name="Lee R.C."/>
            <person name="Farfan-Caceres L.M."/>
            <person name="Debler J.W."/>
            <person name="Williams A.H."/>
            <person name="Henares B.M."/>
        </authorList>
    </citation>
    <scope>NUCLEOTIDE SEQUENCE</scope>
    <source>
        <strain evidence="1">Al4</strain>
    </source>
</reference>